<dbReference type="GO" id="GO:0006310">
    <property type="term" value="P:DNA recombination"/>
    <property type="evidence" value="ECO:0007669"/>
    <property type="project" value="InterPro"/>
</dbReference>
<dbReference type="STRING" id="33097.A0A150FYB2"/>
<dbReference type="SUPFAM" id="SSF50249">
    <property type="entry name" value="Nucleic acid-binding proteins"/>
    <property type="match status" value="1"/>
</dbReference>
<dbReference type="OrthoDB" id="206088at2759"/>
<sequence>MGGGSALETSAAAAATAAGTATPVAPSWEEAQRALLLPPSRYDPLRHACWAGGRPAPAPSYSSTPTTTPAAAGGPTPYAHVAACLAALESTTKRLAKEDALTNAFRAVLAGAADPRVDLVAVLYLLTGRIGPEYERLELNVGGATVGAALGAATGASGARLKQLYRELGDLGDVAQACRRTQSTLVAPAPLLAGRLLAQLRALAADKGTGVAARRQAAVLGLLRACREGEVKYLTRTLISNLRVGANWRSVLGPLGRAVLIHRRTQAAAAAAASSAAAAVGSSASVSAAPPPLPSKAELDAAASAVVAAYHLCPCFELLVPALLEDGPEGLERRCVLTPGVPLKPMLARICGGVADGLRQLGPGAPFLAEYKYDGVRAQIHLLPGGQVRIFSRNCEDRTEAFPDVCALVRAAAGLGATGGADGPEAAAGARAGDGDPRVGPSAREPPSATPRRHHQQQPTAATATVSLVLDAEVVAVEWVAAEAALAMAAAAAKAAAAAEAGVPAEEGGEGDGEGGDGEGPDGGRGAGGGGCVAPPYRLRAFQELATRSRGQVAEHEVTVQVCVFVFDLLPLRERRSLLPAALPRMSPGRVMTATAVEVQPTEPPQLQQQPGQQQAGGAAPAGRRGGRKGPPAAEAQGGAGAGASGSDEEEEGEEAAGGAIKRDYCEGLRDSVDVVPIGAWYGQGRKVKWFSPFLLAVYDPVSETFQSLCRCMSGFSDEFYTAARERLGAQIIPGPKPYYDTGERPSVWFEPTEVWELRGADLTLSPVHRAAAGRLHPGRGVGLRFPR</sequence>
<dbReference type="Pfam" id="PF04679">
    <property type="entry name" value="DNA_ligase_A_C"/>
    <property type="match status" value="1"/>
</dbReference>
<feature type="compositionally biased region" description="Acidic residues" evidence="6">
    <location>
        <begin position="507"/>
        <end position="520"/>
    </location>
</feature>
<feature type="compositionally biased region" description="Gly residues" evidence="6">
    <location>
        <begin position="521"/>
        <end position="532"/>
    </location>
</feature>
<proteinExistence type="inferred from homology"/>
<dbReference type="PANTHER" id="PTHR45674:SF9">
    <property type="entry name" value="DNA LIGASE 3"/>
    <property type="match status" value="1"/>
</dbReference>
<accession>A0A150FYB2</accession>
<feature type="region of interest" description="Disordered" evidence="6">
    <location>
        <begin position="419"/>
        <end position="462"/>
    </location>
</feature>
<evidence type="ECO:0000256" key="2">
    <source>
        <dbReference type="ARBA" id="ARBA00022598"/>
    </source>
</evidence>
<dbReference type="Gene3D" id="2.40.50.140">
    <property type="entry name" value="Nucleic acid-binding proteins"/>
    <property type="match status" value="1"/>
</dbReference>
<evidence type="ECO:0000259" key="7">
    <source>
        <dbReference type="PROSITE" id="PS50160"/>
    </source>
</evidence>
<feature type="region of interest" description="Disordered" evidence="6">
    <location>
        <begin position="599"/>
        <end position="659"/>
    </location>
</feature>
<dbReference type="CDD" id="cd07969">
    <property type="entry name" value="OBF_DNA_ligase_I"/>
    <property type="match status" value="1"/>
</dbReference>
<name>A0A150FYB2_GONPE</name>
<dbReference type="SUPFAM" id="SSF117018">
    <property type="entry name" value="ATP-dependent DNA ligase DNA-binding domain"/>
    <property type="match status" value="1"/>
</dbReference>
<dbReference type="Gene3D" id="1.10.3260.10">
    <property type="entry name" value="DNA ligase, ATP-dependent, N-terminal domain"/>
    <property type="match status" value="1"/>
</dbReference>
<dbReference type="Pfam" id="PF01068">
    <property type="entry name" value="DNA_ligase_A_M"/>
    <property type="match status" value="1"/>
</dbReference>
<dbReference type="Gene3D" id="3.30.470.30">
    <property type="entry name" value="DNA ligase/mRNA capping enzyme"/>
    <property type="match status" value="1"/>
</dbReference>
<dbReference type="InterPro" id="IPR012310">
    <property type="entry name" value="DNA_ligase_ATP-dep_cent"/>
</dbReference>
<dbReference type="InterPro" id="IPR012309">
    <property type="entry name" value="DNA_ligase_ATP-dep_C"/>
</dbReference>
<feature type="region of interest" description="Disordered" evidence="6">
    <location>
        <begin position="503"/>
        <end position="532"/>
    </location>
</feature>
<dbReference type="InterPro" id="IPR016059">
    <property type="entry name" value="DNA_ligase_ATP-dep_CS"/>
</dbReference>
<keyword evidence="2" id="KW-0436">Ligase</keyword>
<dbReference type="Pfam" id="PF04675">
    <property type="entry name" value="DNA_ligase_A_N"/>
    <property type="match status" value="1"/>
</dbReference>
<gene>
    <name evidence="8" type="ORF">GPECTOR_132g608</name>
</gene>
<evidence type="ECO:0000256" key="5">
    <source>
        <dbReference type="ARBA" id="ARBA00022840"/>
    </source>
</evidence>
<dbReference type="GO" id="GO:0006273">
    <property type="term" value="P:lagging strand elongation"/>
    <property type="evidence" value="ECO:0007669"/>
    <property type="project" value="TreeGrafter"/>
</dbReference>
<feature type="domain" description="ATP-dependent DNA ligase family profile" evidence="7">
    <location>
        <begin position="555"/>
        <end position="700"/>
    </location>
</feature>
<reference evidence="9" key="1">
    <citation type="journal article" date="2016" name="Nat. Commun.">
        <title>The Gonium pectorale genome demonstrates co-option of cell cycle regulation during the evolution of multicellularity.</title>
        <authorList>
            <person name="Hanschen E.R."/>
            <person name="Marriage T.N."/>
            <person name="Ferris P.J."/>
            <person name="Hamaji T."/>
            <person name="Toyoda A."/>
            <person name="Fujiyama A."/>
            <person name="Neme R."/>
            <person name="Noguchi H."/>
            <person name="Minakuchi Y."/>
            <person name="Suzuki M."/>
            <person name="Kawai-Toyooka H."/>
            <person name="Smith D.R."/>
            <person name="Sparks H."/>
            <person name="Anderson J."/>
            <person name="Bakaric R."/>
            <person name="Luria V."/>
            <person name="Karger A."/>
            <person name="Kirschner M.W."/>
            <person name="Durand P.M."/>
            <person name="Michod R.E."/>
            <person name="Nozaki H."/>
            <person name="Olson B.J."/>
        </authorList>
    </citation>
    <scope>NUCLEOTIDE SEQUENCE [LARGE SCALE GENOMIC DNA]</scope>
    <source>
        <strain evidence="9">NIES-2863</strain>
    </source>
</reference>
<dbReference type="PANTHER" id="PTHR45674">
    <property type="entry name" value="DNA LIGASE 1/3 FAMILY MEMBER"/>
    <property type="match status" value="1"/>
</dbReference>
<dbReference type="InterPro" id="IPR036599">
    <property type="entry name" value="DNA_ligase_N_sf"/>
</dbReference>
<evidence type="ECO:0000313" key="8">
    <source>
        <dbReference type="EMBL" id="KXZ42596.1"/>
    </source>
</evidence>
<evidence type="ECO:0000256" key="4">
    <source>
        <dbReference type="ARBA" id="ARBA00022741"/>
    </source>
</evidence>
<evidence type="ECO:0000313" key="9">
    <source>
        <dbReference type="Proteomes" id="UP000075714"/>
    </source>
</evidence>
<keyword evidence="5" id="KW-0067">ATP-binding</keyword>
<dbReference type="InterPro" id="IPR012340">
    <property type="entry name" value="NA-bd_OB-fold"/>
</dbReference>
<evidence type="ECO:0000256" key="1">
    <source>
        <dbReference type="ARBA" id="ARBA00007572"/>
    </source>
</evidence>
<evidence type="ECO:0000256" key="6">
    <source>
        <dbReference type="SAM" id="MobiDB-lite"/>
    </source>
</evidence>
<dbReference type="PROSITE" id="PS00697">
    <property type="entry name" value="DNA_LIGASE_A1"/>
    <property type="match status" value="1"/>
</dbReference>
<evidence type="ECO:0000256" key="3">
    <source>
        <dbReference type="ARBA" id="ARBA00022705"/>
    </source>
</evidence>
<dbReference type="SUPFAM" id="SSF56091">
    <property type="entry name" value="DNA ligase/mRNA capping enzyme, catalytic domain"/>
    <property type="match status" value="1"/>
</dbReference>
<dbReference type="GO" id="GO:0003910">
    <property type="term" value="F:DNA ligase (ATP) activity"/>
    <property type="evidence" value="ECO:0007669"/>
    <property type="project" value="InterPro"/>
</dbReference>
<feature type="compositionally biased region" description="Low complexity" evidence="6">
    <location>
        <begin position="605"/>
        <end position="623"/>
    </location>
</feature>
<comment type="similarity">
    <text evidence="1">Belongs to the ATP-dependent DNA ligase family.</text>
</comment>
<dbReference type="PROSITE" id="PS50160">
    <property type="entry name" value="DNA_LIGASE_A3"/>
    <property type="match status" value="1"/>
</dbReference>
<protein>
    <recommendedName>
        <fullName evidence="7">ATP-dependent DNA ligase family profile domain-containing protein</fullName>
    </recommendedName>
</protein>
<dbReference type="GO" id="GO:0005524">
    <property type="term" value="F:ATP binding"/>
    <property type="evidence" value="ECO:0007669"/>
    <property type="project" value="UniProtKB-KW"/>
</dbReference>
<dbReference type="Proteomes" id="UP000075714">
    <property type="component" value="Unassembled WGS sequence"/>
</dbReference>
<keyword evidence="4" id="KW-0547">Nucleotide-binding</keyword>
<dbReference type="InterPro" id="IPR012308">
    <property type="entry name" value="DNA_ligase_ATP-dep_N"/>
</dbReference>
<keyword evidence="3" id="KW-0235">DNA replication</keyword>
<organism evidence="8 9">
    <name type="scientific">Gonium pectorale</name>
    <name type="common">Green alga</name>
    <dbReference type="NCBI Taxonomy" id="33097"/>
    <lineage>
        <taxon>Eukaryota</taxon>
        <taxon>Viridiplantae</taxon>
        <taxon>Chlorophyta</taxon>
        <taxon>core chlorophytes</taxon>
        <taxon>Chlorophyceae</taxon>
        <taxon>CS clade</taxon>
        <taxon>Chlamydomonadales</taxon>
        <taxon>Volvocaceae</taxon>
        <taxon>Gonium</taxon>
    </lineage>
</organism>
<dbReference type="GO" id="GO:0003677">
    <property type="term" value="F:DNA binding"/>
    <property type="evidence" value="ECO:0007669"/>
    <property type="project" value="InterPro"/>
</dbReference>
<dbReference type="GO" id="GO:0006281">
    <property type="term" value="P:DNA repair"/>
    <property type="evidence" value="ECO:0007669"/>
    <property type="project" value="InterPro"/>
</dbReference>
<dbReference type="InterPro" id="IPR050191">
    <property type="entry name" value="ATP-dep_DNA_ligase"/>
</dbReference>
<dbReference type="EMBL" id="LSYV01000132">
    <property type="protein sequence ID" value="KXZ42596.1"/>
    <property type="molecule type" value="Genomic_DNA"/>
</dbReference>
<dbReference type="AlphaFoldDB" id="A0A150FYB2"/>
<comment type="caution">
    <text evidence="8">The sequence shown here is derived from an EMBL/GenBank/DDBJ whole genome shotgun (WGS) entry which is preliminary data.</text>
</comment>
<keyword evidence="9" id="KW-1185">Reference proteome</keyword>